<evidence type="ECO:0000313" key="2">
    <source>
        <dbReference type="Proteomes" id="UP001589627"/>
    </source>
</evidence>
<dbReference type="Proteomes" id="UP001589627">
    <property type="component" value="Unassembled WGS sequence"/>
</dbReference>
<protein>
    <submittedName>
        <fullName evidence="1">Uncharacterized protein</fullName>
    </submittedName>
</protein>
<sequence>MAEKIEVLERLGRDDEARMLMVRLKASPVDRGAADIVGEYLGSPGRLDEALT</sequence>
<reference evidence="1 2" key="1">
    <citation type="submission" date="2024-09" db="EMBL/GenBank/DDBJ databases">
        <authorList>
            <person name="Sun Q."/>
            <person name="Mori K."/>
        </authorList>
    </citation>
    <scope>NUCLEOTIDE SEQUENCE [LARGE SCALE GENOMIC DNA]</scope>
    <source>
        <strain evidence="1 2">TBRC 0563</strain>
    </source>
</reference>
<name>A0ABV5YWR8_9ACTN</name>
<accession>A0ABV5YWR8</accession>
<keyword evidence="2" id="KW-1185">Reference proteome</keyword>
<evidence type="ECO:0000313" key="1">
    <source>
        <dbReference type="EMBL" id="MFB9839473.1"/>
    </source>
</evidence>
<dbReference type="RefSeq" id="WP_378212602.1">
    <property type="nucleotide sequence ID" value="NZ_JBHLZP010000724.1"/>
</dbReference>
<organism evidence="1 2">
    <name type="scientific">Actinoallomurus acaciae</name>
    <dbReference type="NCBI Taxonomy" id="502577"/>
    <lineage>
        <taxon>Bacteria</taxon>
        <taxon>Bacillati</taxon>
        <taxon>Actinomycetota</taxon>
        <taxon>Actinomycetes</taxon>
        <taxon>Streptosporangiales</taxon>
        <taxon>Thermomonosporaceae</taxon>
        <taxon>Actinoallomurus</taxon>
    </lineage>
</organism>
<gene>
    <name evidence="1" type="ORF">ACFFNX_45750</name>
</gene>
<proteinExistence type="predicted"/>
<dbReference type="EMBL" id="JBHLZP010000724">
    <property type="protein sequence ID" value="MFB9839473.1"/>
    <property type="molecule type" value="Genomic_DNA"/>
</dbReference>
<comment type="caution">
    <text evidence="1">The sequence shown here is derived from an EMBL/GenBank/DDBJ whole genome shotgun (WGS) entry which is preliminary data.</text>
</comment>